<proteinExistence type="predicted"/>
<name>A0AA39NS88_9AGAR</name>
<organism evidence="3 4">
    <name type="scientific">Armillaria novae-zelandiae</name>
    <dbReference type="NCBI Taxonomy" id="153914"/>
    <lineage>
        <taxon>Eukaryota</taxon>
        <taxon>Fungi</taxon>
        <taxon>Dikarya</taxon>
        <taxon>Basidiomycota</taxon>
        <taxon>Agaricomycotina</taxon>
        <taxon>Agaricomycetes</taxon>
        <taxon>Agaricomycetidae</taxon>
        <taxon>Agaricales</taxon>
        <taxon>Marasmiineae</taxon>
        <taxon>Physalacriaceae</taxon>
        <taxon>Armillaria</taxon>
    </lineage>
</organism>
<comment type="caution">
    <text evidence="3">The sequence shown here is derived from an EMBL/GenBank/DDBJ whole genome shotgun (WGS) entry which is preliminary data.</text>
</comment>
<dbReference type="EMBL" id="JAUEPR010000057">
    <property type="protein sequence ID" value="KAK0470890.1"/>
    <property type="molecule type" value="Genomic_DNA"/>
</dbReference>
<feature type="compositionally biased region" description="Basic and acidic residues" evidence="1">
    <location>
        <begin position="808"/>
        <end position="818"/>
    </location>
</feature>
<feature type="region of interest" description="Disordered" evidence="1">
    <location>
        <begin position="764"/>
        <end position="832"/>
    </location>
</feature>
<evidence type="ECO:0000259" key="2">
    <source>
        <dbReference type="Pfam" id="PF17667"/>
    </source>
</evidence>
<dbReference type="InterPro" id="IPR040976">
    <property type="entry name" value="Pkinase_fungal"/>
</dbReference>
<dbReference type="PANTHER" id="PTHR38248">
    <property type="entry name" value="FUNK1 6"/>
    <property type="match status" value="1"/>
</dbReference>
<dbReference type="AlphaFoldDB" id="A0AA39NS88"/>
<dbReference type="PANTHER" id="PTHR38248:SF2">
    <property type="entry name" value="FUNK1 11"/>
    <property type="match status" value="1"/>
</dbReference>
<evidence type="ECO:0000313" key="4">
    <source>
        <dbReference type="Proteomes" id="UP001175227"/>
    </source>
</evidence>
<feature type="domain" description="Fungal-type protein kinase" evidence="2">
    <location>
        <begin position="157"/>
        <end position="603"/>
    </location>
</feature>
<evidence type="ECO:0000256" key="1">
    <source>
        <dbReference type="SAM" id="MobiDB-lite"/>
    </source>
</evidence>
<protein>
    <recommendedName>
        <fullName evidence="2">Fungal-type protein kinase domain-containing protein</fullName>
    </recommendedName>
</protein>
<dbReference type="Proteomes" id="UP001175227">
    <property type="component" value="Unassembled WGS sequence"/>
</dbReference>
<evidence type="ECO:0000313" key="3">
    <source>
        <dbReference type="EMBL" id="KAK0470890.1"/>
    </source>
</evidence>
<accession>A0AA39NS88</accession>
<gene>
    <name evidence="3" type="ORF">IW261DRAFT_1671976</name>
</gene>
<reference evidence="3" key="1">
    <citation type="submission" date="2023-06" db="EMBL/GenBank/DDBJ databases">
        <authorList>
            <consortium name="Lawrence Berkeley National Laboratory"/>
            <person name="Ahrendt S."/>
            <person name="Sahu N."/>
            <person name="Indic B."/>
            <person name="Wong-Bajracharya J."/>
            <person name="Merenyi Z."/>
            <person name="Ke H.-M."/>
            <person name="Monk M."/>
            <person name="Kocsube S."/>
            <person name="Drula E."/>
            <person name="Lipzen A."/>
            <person name="Balint B."/>
            <person name="Henrissat B."/>
            <person name="Andreopoulos B."/>
            <person name="Martin F.M."/>
            <person name="Harder C.B."/>
            <person name="Rigling D."/>
            <person name="Ford K.L."/>
            <person name="Foster G.D."/>
            <person name="Pangilinan J."/>
            <person name="Papanicolaou A."/>
            <person name="Barry K."/>
            <person name="LaButti K."/>
            <person name="Viragh M."/>
            <person name="Koriabine M."/>
            <person name="Yan M."/>
            <person name="Riley R."/>
            <person name="Champramary S."/>
            <person name="Plett K.L."/>
            <person name="Tsai I.J."/>
            <person name="Slot J."/>
            <person name="Sipos G."/>
            <person name="Plett J."/>
            <person name="Nagy L.G."/>
            <person name="Grigoriev I.V."/>
        </authorList>
    </citation>
    <scope>NUCLEOTIDE SEQUENCE</scope>
    <source>
        <strain evidence="3">ICMP 16352</strain>
    </source>
</reference>
<keyword evidence="4" id="KW-1185">Reference proteome</keyword>
<dbReference type="Pfam" id="PF17667">
    <property type="entry name" value="Pkinase_fungal"/>
    <property type="match status" value="1"/>
</dbReference>
<sequence>MAYHRDMVIKDLPPTIPQVSLQFYQESVLPQVGAQDIDNVFDELVKRKVLLDGRWKHFPKTPSESGVNENAAFQPMQKLWKDVIAAARAAVSPSKVTIFMETRADESALSEGRHGSFKSDGHTRLRASRKARVVTKNSATLGNQLHNGGGSSKDLMACDLATIEEYKLRNRVRDPRDNVRKISGNAAHILYSDPCRKFIREAFNFILVRAHPYLFPVFILLIATQNPRPLIHYIISLVFASLKDLGFDPTVRRVAVPLQGSSENDVQYMIQYDYHVGSHVYRTVECLSSFRATGLISRGSRVWKVYRVGDPEDKYYALKDVWIPDDAMTEGEIQRSLFGSIQNSLTDQENFKQYFVEIEECEVVAWNGEVDRTSSFMRKRLPDQFHTFLLGTLASSDSFDKGMPSHVTGSTIATPKGAPDGGLAEAEMDPRYRYNNKKHCRILYKDVGKPLDSMTHPGDVLRALESATRGAVLFLLALDSGYVHRDLSGGNLIWMEGLNVTKITDMEYGKKFLSNQGVGDRKTQGTAIFMPVEIQTQTYLFLPRIKFIGNPRMQEADYNTMFGEDDAEGTKEESLVPSMPDTKTPSAYIPHNFLHDLESLWWIGEHALFSSVPASGKVPHVEQQVSSYKVLFPHSSGGSNARTMFLSTDQVHARRIADLPVQYAKAARALSEARNFLEIHYTRLESEAIFPNVEHSEFAPIYKLGSYFRIAYNDMYKNDTTLAALHDDYLRLRGRPDYDSDQELMEDNLQVAKLTGTVCGQEEENEEFPAVVLSQDPPPPDEHEDEEDLADIHEANKARRSSLLQISHTERPDKELRAHNVPNTHGKRPAYG</sequence>